<evidence type="ECO:0000256" key="3">
    <source>
        <dbReference type="ARBA" id="ARBA00022889"/>
    </source>
</evidence>
<comment type="caution">
    <text evidence="7">The sequence shown here is derived from an EMBL/GenBank/DDBJ whole genome shotgun (WGS) entry which is preliminary data.</text>
</comment>
<evidence type="ECO:0000313" key="8">
    <source>
        <dbReference type="Proteomes" id="UP000770717"/>
    </source>
</evidence>
<dbReference type="GO" id="GO:0005886">
    <property type="term" value="C:plasma membrane"/>
    <property type="evidence" value="ECO:0007669"/>
    <property type="project" value="UniProtKB-SubCell"/>
</dbReference>
<comment type="subcellular location">
    <subcellularLocation>
        <location evidence="1">Cell membrane</location>
    </subcellularLocation>
</comment>
<dbReference type="InterPro" id="IPR014868">
    <property type="entry name" value="Cadherin_pro_dom"/>
</dbReference>
<evidence type="ECO:0000256" key="5">
    <source>
        <dbReference type="ARBA" id="ARBA00023180"/>
    </source>
</evidence>
<organism evidence="7 8">
    <name type="scientific">Eleutherodactylus coqui</name>
    <name type="common">Puerto Rican coqui</name>
    <dbReference type="NCBI Taxonomy" id="57060"/>
    <lineage>
        <taxon>Eukaryota</taxon>
        <taxon>Metazoa</taxon>
        <taxon>Chordata</taxon>
        <taxon>Craniata</taxon>
        <taxon>Vertebrata</taxon>
        <taxon>Euteleostomi</taxon>
        <taxon>Amphibia</taxon>
        <taxon>Batrachia</taxon>
        <taxon>Anura</taxon>
        <taxon>Neobatrachia</taxon>
        <taxon>Hyloidea</taxon>
        <taxon>Eleutherodactylidae</taxon>
        <taxon>Eleutherodactylinae</taxon>
        <taxon>Eleutherodactylus</taxon>
        <taxon>Eleutherodactylus</taxon>
    </lineage>
</organism>
<feature type="domain" description="Cadherin prodomain" evidence="6">
    <location>
        <begin position="59"/>
        <end position="148"/>
    </location>
</feature>
<dbReference type="Proteomes" id="UP000770717">
    <property type="component" value="Unassembled WGS sequence"/>
</dbReference>
<evidence type="ECO:0000256" key="1">
    <source>
        <dbReference type="ARBA" id="ARBA00004236"/>
    </source>
</evidence>
<dbReference type="InterPro" id="IPR015919">
    <property type="entry name" value="Cadherin-like_sf"/>
</dbReference>
<keyword evidence="3" id="KW-0130">Cell adhesion</keyword>
<reference evidence="7" key="1">
    <citation type="thesis" date="2020" institute="ProQuest LLC" country="789 East Eisenhower Parkway, Ann Arbor, MI, USA">
        <title>Comparative Genomics and Chromosome Evolution.</title>
        <authorList>
            <person name="Mudd A.B."/>
        </authorList>
    </citation>
    <scope>NUCLEOTIDE SEQUENCE</scope>
    <source>
        <strain evidence="7">HN-11 Male</strain>
        <tissue evidence="7">Kidney and liver</tissue>
    </source>
</reference>
<name>A0A8J6EU21_ELECQ</name>
<sequence>MVTAPCAMRRRDGQTLFHSYPKAGLSDISESSGTMRFSHLALSLLLIKVSIAVSENQEQCEPGFSEQRYAFSVTRKVLERNRIIGRVTFTSCSENNRALYSPDDTRFRVFPDGKITVKRQLTLHDGSVSFVLNAWDATGTRHSVPIFVWNEREQQAVDQSLGRS</sequence>
<gene>
    <name evidence="7" type="ORF">GDO78_003430</name>
</gene>
<accession>A0A8J6EU21</accession>
<dbReference type="FunFam" id="2.60.40.60:FF:000191">
    <property type="entry name" value="Cadherin 1"/>
    <property type="match status" value="1"/>
</dbReference>
<evidence type="ECO:0000256" key="2">
    <source>
        <dbReference type="ARBA" id="ARBA00022475"/>
    </source>
</evidence>
<dbReference type="SMART" id="SM01055">
    <property type="entry name" value="Cadherin_pro"/>
    <property type="match status" value="1"/>
</dbReference>
<dbReference type="OrthoDB" id="10265230at2759"/>
<dbReference type="Pfam" id="PF08758">
    <property type="entry name" value="Cadherin_pro"/>
    <property type="match status" value="1"/>
</dbReference>
<dbReference type="AlphaFoldDB" id="A0A8J6EU21"/>
<proteinExistence type="predicted"/>
<dbReference type="GO" id="GO:0007155">
    <property type="term" value="P:cell adhesion"/>
    <property type="evidence" value="ECO:0007669"/>
    <property type="project" value="UniProtKB-KW"/>
</dbReference>
<evidence type="ECO:0000313" key="7">
    <source>
        <dbReference type="EMBL" id="KAG9474960.1"/>
    </source>
</evidence>
<evidence type="ECO:0000256" key="4">
    <source>
        <dbReference type="ARBA" id="ARBA00023136"/>
    </source>
</evidence>
<dbReference type="Gene3D" id="2.60.40.60">
    <property type="entry name" value="Cadherins"/>
    <property type="match status" value="1"/>
</dbReference>
<keyword evidence="4" id="KW-0472">Membrane</keyword>
<dbReference type="GO" id="GO:0005509">
    <property type="term" value="F:calcium ion binding"/>
    <property type="evidence" value="ECO:0007669"/>
    <property type="project" value="InterPro"/>
</dbReference>
<keyword evidence="2" id="KW-1003">Cell membrane</keyword>
<keyword evidence="5" id="KW-0325">Glycoprotein</keyword>
<protein>
    <recommendedName>
        <fullName evidence="6">Cadherin prodomain domain-containing protein</fullName>
    </recommendedName>
</protein>
<keyword evidence="8" id="KW-1185">Reference proteome</keyword>
<dbReference type="SUPFAM" id="SSF49313">
    <property type="entry name" value="Cadherin-like"/>
    <property type="match status" value="1"/>
</dbReference>
<dbReference type="EMBL" id="WNTK01000012">
    <property type="protein sequence ID" value="KAG9474960.1"/>
    <property type="molecule type" value="Genomic_DNA"/>
</dbReference>
<evidence type="ECO:0000259" key="6">
    <source>
        <dbReference type="SMART" id="SM01055"/>
    </source>
</evidence>